<dbReference type="EMBL" id="JAMYQB010000028">
    <property type="protein sequence ID" value="MER9407675.1"/>
    <property type="molecule type" value="Genomic_DNA"/>
</dbReference>
<evidence type="ECO:0000313" key="3">
    <source>
        <dbReference type="Proteomes" id="UP001433071"/>
    </source>
</evidence>
<dbReference type="InterPro" id="IPR046914">
    <property type="entry name" value="ABC-3C_CTD6"/>
</dbReference>
<sequence>MGRDVVGYLSPQQHEGAWHNYQCKQYGRSLATDIGIAEIGKLLYYAYKGEFTAPTRYFFVAPRGVNRNLRRLISKPSEFKAAVVDSWDQYCAKKIVEGQTIALTSELRVFIEGWDFSCVHLLMVDEILGDTASKPVLQSWFGVDPGPAPLGVVPEHIEVHELPYIEQLIDAYNERDGCILDKDAARAHITHGQHLKMQRERFFDADSFARFYRDNTMQEEIDVLRRDLHHGVAEAHSADYPDTLRRVDAVMTQAANVQASGALARYARVPVKQGICHHFANEGLMKWRKE</sequence>
<keyword evidence="3" id="KW-1185">Reference proteome</keyword>
<reference evidence="2 3" key="1">
    <citation type="journal article" date="2024" name="Proc. Natl. Acad. Sci. U.S.A.">
        <title>The evolutionary genomics of adaptation to stress in wild rhizobium bacteria.</title>
        <authorList>
            <person name="Kehlet-Delgado H."/>
            <person name="Montoya A.P."/>
            <person name="Jensen K.T."/>
            <person name="Wendlandt C.E."/>
            <person name="Dexheimer C."/>
            <person name="Roberts M."/>
            <person name="Torres Martinez L."/>
            <person name="Friesen M.L."/>
            <person name="Griffitts J.S."/>
            <person name="Porter S.S."/>
        </authorList>
    </citation>
    <scope>NUCLEOTIDE SEQUENCE [LARGE SCALE GENOMIC DNA]</scope>
    <source>
        <strain evidence="2 3">M0641</strain>
    </source>
</reference>
<gene>
    <name evidence="2" type="ORF">NKI36_27025</name>
</gene>
<dbReference type="Pfam" id="PF20282">
    <property type="entry name" value="CTD6"/>
    <property type="match status" value="1"/>
</dbReference>
<evidence type="ECO:0000313" key="2">
    <source>
        <dbReference type="EMBL" id="MER9407675.1"/>
    </source>
</evidence>
<feature type="domain" description="ABC-three component systems C-terminal" evidence="1">
    <location>
        <begin position="161"/>
        <end position="287"/>
    </location>
</feature>
<organism evidence="2 3">
    <name type="scientific">Mesorhizobium caraganae</name>
    <dbReference type="NCBI Taxonomy" id="483206"/>
    <lineage>
        <taxon>Bacteria</taxon>
        <taxon>Pseudomonadati</taxon>
        <taxon>Pseudomonadota</taxon>
        <taxon>Alphaproteobacteria</taxon>
        <taxon>Hyphomicrobiales</taxon>
        <taxon>Phyllobacteriaceae</taxon>
        <taxon>Mesorhizobium</taxon>
    </lineage>
</organism>
<dbReference type="RefSeq" id="WP_352561713.1">
    <property type="nucleotide sequence ID" value="NZ_JAMYQB010000028.1"/>
</dbReference>
<accession>A0ABV1Z788</accession>
<evidence type="ECO:0000259" key="1">
    <source>
        <dbReference type="Pfam" id="PF20282"/>
    </source>
</evidence>
<dbReference type="Proteomes" id="UP001433071">
    <property type="component" value="Unassembled WGS sequence"/>
</dbReference>
<proteinExistence type="predicted"/>
<name>A0ABV1Z788_9HYPH</name>
<protein>
    <recommendedName>
        <fullName evidence="1">ABC-three component systems C-terminal domain-containing protein</fullName>
    </recommendedName>
</protein>
<comment type="caution">
    <text evidence="2">The sequence shown here is derived from an EMBL/GenBank/DDBJ whole genome shotgun (WGS) entry which is preliminary data.</text>
</comment>